<dbReference type="GO" id="GO:0003700">
    <property type="term" value="F:DNA-binding transcription factor activity"/>
    <property type="evidence" value="ECO:0007669"/>
    <property type="project" value="InterPro"/>
</dbReference>
<feature type="domain" description="HTH araC/xylS-type" evidence="4">
    <location>
        <begin position="141"/>
        <end position="239"/>
    </location>
</feature>
<name>A0A516SLF6_9NEIS</name>
<proteinExistence type="predicted"/>
<evidence type="ECO:0000256" key="2">
    <source>
        <dbReference type="ARBA" id="ARBA00023125"/>
    </source>
</evidence>
<keyword evidence="1" id="KW-0805">Transcription regulation</keyword>
<dbReference type="Pfam" id="PF12833">
    <property type="entry name" value="HTH_18"/>
    <property type="match status" value="1"/>
</dbReference>
<dbReference type="GO" id="GO:0043565">
    <property type="term" value="F:sequence-specific DNA binding"/>
    <property type="evidence" value="ECO:0007669"/>
    <property type="project" value="InterPro"/>
</dbReference>
<protein>
    <submittedName>
        <fullName evidence="5">Helix-turn-helix transcriptional regulator</fullName>
    </submittedName>
</protein>
<sequence>MASKGRAPMDLPAWRGSLEIGNDWALWCGSVGESRLHSHFAAQAAWSSHGVGIVDAAGLQRQAPCVLVEPMAPHRLLAGESVTLIFVEPRRNGLVRLPPALQASLCAALQGPYAIIPADPDAFFWPSPLVACAEVDCEWEQAVRDIVDADLHKGRLELAWVAGRFNLSTDRFRHVFAERLGMPFKRFVLWRRLRLAVTLRQGGADITRCAHSAGFADAAHFGRTLKANFGIHASLLCAP</sequence>
<dbReference type="InterPro" id="IPR018060">
    <property type="entry name" value="HTH_AraC"/>
</dbReference>
<dbReference type="KEGG" id="cari:FNU76_23025"/>
<evidence type="ECO:0000256" key="3">
    <source>
        <dbReference type="ARBA" id="ARBA00023163"/>
    </source>
</evidence>
<evidence type="ECO:0000313" key="6">
    <source>
        <dbReference type="Proteomes" id="UP000317550"/>
    </source>
</evidence>
<dbReference type="Proteomes" id="UP000317550">
    <property type="component" value="Chromosome"/>
</dbReference>
<evidence type="ECO:0000256" key="1">
    <source>
        <dbReference type="ARBA" id="ARBA00023015"/>
    </source>
</evidence>
<dbReference type="PANTHER" id="PTHR46796:SF6">
    <property type="entry name" value="ARAC SUBFAMILY"/>
    <property type="match status" value="1"/>
</dbReference>
<dbReference type="AlphaFoldDB" id="A0A516SLF6"/>
<dbReference type="Gene3D" id="1.10.10.60">
    <property type="entry name" value="Homeodomain-like"/>
    <property type="match status" value="1"/>
</dbReference>
<dbReference type="InterPro" id="IPR050204">
    <property type="entry name" value="AraC_XylS_family_regulators"/>
</dbReference>
<accession>A0A516SLF6</accession>
<keyword evidence="3" id="KW-0804">Transcription</keyword>
<reference evidence="6" key="1">
    <citation type="submission" date="2019-07" db="EMBL/GenBank/DDBJ databases">
        <title>Chitinimonas sp. nov., isolated from Ny-Alesund, arctica soil.</title>
        <authorList>
            <person name="Xu Q."/>
            <person name="Peng F."/>
        </authorList>
    </citation>
    <scope>NUCLEOTIDE SEQUENCE [LARGE SCALE GENOMIC DNA]</scope>
    <source>
        <strain evidence="6">R3-44</strain>
    </source>
</reference>
<organism evidence="5 6">
    <name type="scientific">Chitinimonas arctica</name>
    <dbReference type="NCBI Taxonomy" id="2594795"/>
    <lineage>
        <taxon>Bacteria</taxon>
        <taxon>Pseudomonadati</taxon>
        <taxon>Pseudomonadota</taxon>
        <taxon>Betaproteobacteria</taxon>
        <taxon>Neisseriales</taxon>
        <taxon>Chitinibacteraceae</taxon>
        <taxon>Chitinimonas</taxon>
    </lineage>
</organism>
<dbReference type="SMART" id="SM00342">
    <property type="entry name" value="HTH_ARAC"/>
    <property type="match status" value="1"/>
</dbReference>
<dbReference type="PROSITE" id="PS01124">
    <property type="entry name" value="HTH_ARAC_FAMILY_2"/>
    <property type="match status" value="1"/>
</dbReference>
<evidence type="ECO:0000313" key="5">
    <source>
        <dbReference type="EMBL" id="QDQ28986.1"/>
    </source>
</evidence>
<dbReference type="EMBL" id="CP041730">
    <property type="protein sequence ID" value="QDQ28986.1"/>
    <property type="molecule type" value="Genomic_DNA"/>
</dbReference>
<keyword evidence="6" id="KW-1185">Reference proteome</keyword>
<evidence type="ECO:0000259" key="4">
    <source>
        <dbReference type="PROSITE" id="PS01124"/>
    </source>
</evidence>
<dbReference type="PANTHER" id="PTHR46796">
    <property type="entry name" value="HTH-TYPE TRANSCRIPTIONAL ACTIVATOR RHAS-RELATED"/>
    <property type="match status" value="1"/>
</dbReference>
<dbReference type="OrthoDB" id="9799345at2"/>
<keyword evidence="2" id="KW-0238">DNA-binding</keyword>
<gene>
    <name evidence="5" type="ORF">FNU76_23025</name>
</gene>